<proteinExistence type="predicted"/>
<evidence type="ECO:0000256" key="4">
    <source>
        <dbReference type="ARBA" id="ARBA00022771"/>
    </source>
</evidence>
<evidence type="ECO:0000256" key="9">
    <source>
        <dbReference type="PROSITE-ProRule" id="PRU00042"/>
    </source>
</evidence>
<comment type="subcellular location">
    <subcellularLocation>
        <location evidence="1">Nucleus</location>
    </subcellularLocation>
</comment>
<dbReference type="EMBL" id="JAJJMB010002292">
    <property type="protein sequence ID" value="KAI3952252.1"/>
    <property type="molecule type" value="Genomic_DNA"/>
</dbReference>
<evidence type="ECO:0000256" key="1">
    <source>
        <dbReference type="ARBA" id="ARBA00004123"/>
    </source>
</evidence>
<keyword evidence="5" id="KW-0862">Zinc</keyword>
<evidence type="ECO:0000256" key="2">
    <source>
        <dbReference type="ARBA" id="ARBA00022723"/>
    </source>
</evidence>
<keyword evidence="8" id="KW-0539">Nucleus</keyword>
<evidence type="ECO:0000256" key="3">
    <source>
        <dbReference type="ARBA" id="ARBA00022737"/>
    </source>
</evidence>
<dbReference type="InterPro" id="IPR036236">
    <property type="entry name" value="Znf_C2H2_sf"/>
</dbReference>
<dbReference type="GO" id="GO:0008270">
    <property type="term" value="F:zinc ion binding"/>
    <property type="evidence" value="ECO:0007669"/>
    <property type="project" value="UniProtKB-KW"/>
</dbReference>
<dbReference type="Gene3D" id="3.30.160.60">
    <property type="entry name" value="Classic Zinc Finger"/>
    <property type="match status" value="1"/>
</dbReference>
<evidence type="ECO:0000259" key="11">
    <source>
        <dbReference type="PROSITE" id="PS50157"/>
    </source>
</evidence>
<dbReference type="SUPFAM" id="SSF57667">
    <property type="entry name" value="beta-beta-alpha zinc fingers"/>
    <property type="match status" value="1"/>
</dbReference>
<dbReference type="PROSITE" id="PS50157">
    <property type="entry name" value="ZINC_FINGER_C2H2_2"/>
    <property type="match status" value="2"/>
</dbReference>
<feature type="compositionally biased region" description="Polar residues" evidence="10">
    <location>
        <begin position="20"/>
        <end position="45"/>
    </location>
</feature>
<dbReference type="GO" id="GO:0010200">
    <property type="term" value="P:response to chitin"/>
    <property type="evidence" value="ECO:0007669"/>
    <property type="project" value="TreeGrafter"/>
</dbReference>
<name>A0AAD4TDQ7_9MAGN</name>
<dbReference type="SMART" id="SM00355">
    <property type="entry name" value="ZnF_C2H2"/>
    <property type="match status" value="2"/>
</dbReference>
<keyword evidence="6" id="KW-0805">Transcription regulation</keyword>
<dbReference type="InterPro" id="IPR013087">
    <property type="entry name" value="Znf_C2H2_type"/>
</dbReference>
<evidence type="ECO:0000313" key="13">
    <source>
        <dbReference type="Proteomes" id="UP001202328"/>
    </source>
</evidence>
<accession>A0AAD4TDQ7</accession>
<feature type="region of interest" description="Disordered" evidence="10">
    <location>
        <begin position="75"/>
        <end position="99"/>
    </location>
</feature>
<evidence type="ECO:0000313" key="12">
    <source>
        <dbReference type="EMBL" id="KAI3952252.1"/>
    </source>
</evidence>
<evidence type="ECO:0000256" key="5">
    <source>
        <dbReference type="ARBA" id="ARBA00022833"/>
    </source>
</evidence>
<keyword evidence="13" id="KW-1185">Reference proteome</keyword>
<evidence type="ECO:0000256" key="7">
    <source>
        <dbReference type="ARBA" id="ARBA00023163"/>
    </source>
</evidence>
<evidence type="ECO:0000256" key="10">
    <source>
        <dbReference type="SAM" id="MobiDB-lite"/>
    </source>
</evidence>
<dbReference type="AlphaFoldDB" id="A0AAD4TDQ7"/>
<dbReference type="PROSITE" id="PS00028">
    <property type="entry name" value="ZINC_FINGER_C2H2_1"/>
    <property type="match status" value="2"/>
</dbReference>
<keyword evidence="7" id="KW-0804">Transcription</keyword>
<dbReference type="GO" id="GO:0006950">
    <property type="term" value="P:response to stress"/>
    <property type="evidence" value="ECO:0007669"/>
    <property type="project" value="TreeGrafter"/>
</dbReference>
<protein>
    <recommendedName>
        <fullName evidence="11">C2H2-type domain-containing protein</fullName>
    </recommendedName>
</protein>
<feature type="compositionally biased region" description="Basic and acidic residues" evidence="10">
    <location>
        <begin position="83"/>
        <end position="92"/>
    </location>
</feature>
<feature type="region of interest" description="Disordered" evidence="10">
    <location>
        <begin position="14"/>
        <end position="45"/>
    </location>
</feature>
<evidence type="ECO:0000256" key="8">
    <source>
        <dbReference type="ARBA" id="ARBA00023242"/>
    </source>
</evidence>
<dbReference type="Pfam" id="PF13912">
    <property type="entry name" value="zf-C2H2_6"/>
    <property type="match status" value="2"/>
</dbReference>
<dbReference type="Proteomes" id="UP001202328">
    <property type="component" value="Unassembled WGS sequence"/>
</dbReference>
<sequence length="238" mass="26132">MVFIRNQKRFTTTGAATATESASMKMNNDTTEQQSTASRVYNDSTEKQSTASRVFECKTCGKGFSSFQALGGHRASHKKLRLVKGDGSKMDGRLSSSSKSSSALHECSICGKGYAIGQALGGHMRRHRNNPSKESPSRSLSVSPPSSPPPEEQQLFSLPLLPHSSPLAEEPRLSLPLLPQTPEPKTLKRKFAVHNDKRLCLDLNLGPPCSYEEEIDSDDHHHHQSMPTKPYLGLTLFT</sequence>
<reference evidence="12" key="1">
    <citation type="submission" date="2022-04" db="EMBL/GenBank/DDBJ databases">
        <title>A functionally conserved STORR gene fusion in Papaver species that diverged 16.8 million years ago.</title>
        <authorList>
            <person name="Catania T."/>
        </authorList>
    </citation>
    <scope>NUCLEOTIDE SEQUENCE</scope>
    <source>
        <strain evidence="12">S-188037</strain>
    </source>
</reference>
<feature type="domain" description="C2H2-type" evidence="11">
    <location>
        <begin position="105"/>
        <end position="132"/>
    </location>
</feature>
<gene>
    <name evidence="12" type="ORF">MKW98_005947</name>
</gene>
<feature type="domain" description="C2H2-type" evidence="11">
    <location>
        <begin position="55"/>
        <end position="82"/>
    </location>
</feature>
<organism evidence="12 13">
    <name type="scientific">Papaver atlanticum</name>
    <dbReference type="NCBI Taxonomy" id="357466"/>
    <lineage>
        <taxon>Eukaryota</taxon>
        <taxon>Viridiplantae</taxon>
        <taxon>Streptophyta</taxon>
        <taxon>Embryophyta</taxon>
        <taxon>Tracheophyta</taxon>
        <taxon>Spermatophyta</taxon>
        <taxon>Magnoliopsida</taxon>
        <taxon>Ranunculales</taxon>
        <taxon>Papaveraceae</taxon>
        <taxon>Papaveroideae</taxon>
        <taxon>Papaver</taxon>
    </lineage>
</organism>
<dbReference type="GO" id="GO:0005634">
    <property type="term" value="C:nucleus"/>
    <property type="evidence" value="ECO:0007669"/>
    <property type="project" value="UniProtKB-SubCell"/>
</dbReference>
<comment type="caution">
    <text evidence="12">The sequence shown here is derived from an EMBL/GenBank/DDBJ whole genome shotgun (WGS) entry which is preliminary data.</text>
</comment>
<dbReference type="PANTHER" id="PTHR26374">
    <property type="entry name" value="ZINC FINGER PROTEIN ZAT5"/>
    <property type="match status" value="1"/>
</dbReference>
<keyword evidence="2" id="KW-0479">Metal-binding</keyword>
<dbReference type="PANTHER" id="PTHR26374:SF379">
    <property type="entry name" value="ZINC FINGER PROTEIN ZAT12"/>
    <property type="match status" value="1"/>
</dbReference>
<evidence type="ECO:0000256" key="6">
    <source>
        <dbReference type="ARBA" id="ARBA00023015"/>
    </source>
</evidence>
<feature type="region of interest" description="Disordered" evidence="10">
    <location>
        <begin position="123"/>
        <end position="155"/>
    </location>
</feature>
<feature type="compositionally biased region" description="Low complexity" evidence="10">
    <location>
        <begin position="132"/>
        <end position="144"/>
    </location>
</feature>
<keyword evidence="4 9" id="KW-0863">Zinc-finger</keyword>
<keyword evidence="3" id="KW-0677">Repeat</keyword>